<dbReference type="InterPro" id="IPR053334">
    <property type="entry name" value="Chloroplast_Sensor_Kinase"/>
</dbReference>
<keyword evidence="1" id="KW-0418">Kinase</keyword>
<comment type="caution">
    <text evidence="1">The sequence shown here is derived from an EMBL/GenBank/DDBJ whole genome shotgun (WGS) entry which is preliminary data.</text>
</comment>
<gene>
    <name evidence="1" type="ORF">Sradi_4819000</name>
</gene>
<feature type="non-terminal residue" evidence="1">
    <location>
        <position position="139"/>
    </location>
</feature>
<dbReference type="AlphaFoldDB" id="A0AAW2N117"/>
<reference evidence="1" key="2">
    <citation type="journal article" date="2024" name="Plant">
        <title>Genomic evolution and insights into agronomic trait innovations of Sesamum species.</title>
        <authorList>
            <person name="Miao H."/>
            <person name="Wang L."/>
            <person name="Qu L."/>
            <person name="Liu H."/>
            <person name="Sun Y."/>
            <person name="Le M."/>
            <person name="Wang Q."/>
            <person name="Wei S."/>
            <person name="Zheng Y."/>
            <person name="Lin W."/>
            <person name="Duan Y."/>
            <person name="Cao H."/>
            <person name="Xiong S."/>
            <person name="Wang X."/>
            <person name="Wei L."/>
            <person name="Li C."/>
            <person name="Ma Q."/>
            <person name="Ju M."/>
            <person name="Zhao R."/>
            <person name="Li G."/>
            <person name="Mu C."/>
            <person name="Tian Q."/>
            <person name="Mei H."/>
            <person name="Zhang T."/>
            <person name="Gao T."/>
            <person name="Zhang H."/>
        </authorList>
    </citation>
    <scope>NUCLEOTIDE SEQUENCE</scope>
    <source>
        <strain evidence="1">G02</strain>
    </source>
</reference>
<name>A0AAW2N117_SESRA</name>
<reference evidence="1" key="1">
    <citation type="submission" date="2020-06" db="EMBL/GenBank/DDBJ databases">
        <authorList>
            <person name="Li T."/>
            <person name="Hu X."/>
            <person name="Zhang T."/>
            <person name="Song X."/>
            <person name="Zhang H."/>
            <person name="Dai N."/>
            <person name="Sheng W."/>
            <person name="Hou X."/>
            <person name="Wei L."/>
        </authorList>
    </citation>
    <scope>NUCLEOTIDE SEQUENCE</scope>
    <source>
        <strain evidence="1">G02</strain>
        <tissue evidence="1">Leaf</tissue>
    </source>
</reference>
<dbReference type="EMBL" id="JACGWJ010000021">
    <property type="protein sequence ID" value="KAL0336071.1"/>
    <property type="molecule type" value="Genomic_DNA"/>
</dbReference>
<keyword evidence="1" id="KW-0808">Transferase</keyword>
<dbReference type="GO" id="GO:0016301">
    <property type="term" value="F:kinase activity"/>
    <property type="evidence" value="ECO:0007669"/>
    <property type="project" value="UniProtKB-KW"/>
</dbReference>
<accession>A0AAW2N117</accession>
<protein>
    <submittedName>
        <fullName evidence="1">Chloroplast sensor kinase, chloroplastic</fullName>
    </submittedName>
</protein>
<proteinExistence type="predicted"/>
<organism evidence="1">
    <name type="scientific">Sesamum radiatum</name>
    <name type="common">Black benniseed</name>
    <dbReference type="NCBI Taxonomy" id="300843"/>
    <lineage>
        <taxon>Eukaryota</taxon>
        <taxon>Viridiplantae</taxon>
        <taxon>Streptophyta</taxon>
        <taxon>Embryophyta</taxon>
        <taxon>Tracheophyta</taxon>
        <taxon>Spermatophyta</taxon>
        <taxon>Magnoliopsida</taxon>
        <taxon>eudicotyledons</taxon>
        <taxon>Gunneridae</taxon>
        <taxon>Pentapetalae</taxon>
        <taxon>asterids</taxon>
        <taxon>lamiids</taxon>
        <taxon>Lamiales</taxon>
        <taxon>Pedaliaceae</taxon>
        <taxon>Sesamum</taxon>
    </lineage>
</organism>
<evidence type="ECO:0000313" key="1">
    <source>
        <dbReference type="EMBL" id="KAL0336071.1"/>
    </source>
</evidence>
<sequence>MLIFTFPPQTPFPNYNFAPLFPTKPQPHSPCRATANTSAQRPLSLAATASTSLREVSFTSDDDASQDGESMVSSAAAVAEAIRAASTSPVEFLHRIEEGGGRSGGKSKALVLPSQDFQRLCLEQLDLFRRIVDSDALLS</sequence>
<dbReference type="PANTHER" id="PTHR48206">
    <property type="entry name" value="CHLOROPLAST SENSOR KINASE, CHLOROPLASTIC"/>
    <property type="match status" value="1"/>
</dbReference>
<dbReference type="PANTHER" id="PTHR48206:SF1">
    <property type="entry name" value="CHLOROPLAST SENSOR KINASE, CHLOROPLASTIC"/>
    <property type="match status" value="1"/>
</dbReference>